<feature type="domain" description="GGDEF" evidence="4">
    <location>
        <begin position="215"/>
        <end position="349"/>
    </location>
</feature>
<keyword evidence="6" id="KW-1185">Reference proteome</keyword>
<dbReference type="Pfam" id="PF00990">
    <property type="entry name" value="GGDEF"/>
    <property type="match status" value="1"/>
</dbReference>
<dbReference type="CDD" id="cd01949">
    <property type="entry name" value="GGDEF"/>
    <property type="match status" value="1"/>
</dbReference>
<dbReference type="Proteomes" id="UP001416858">
    <property type="component" value="Unassembled WGS sequence"/>
</dbReference>
<dbReference type="EMBL" id="BAABRO010000015">
    <property type="protein sequence ID" value="GAA5509640.1"/>
    <property type="molecule type" value="Genomic_DNA"/>
</dbReference>
<dbReference type="Gene3D" id="3.30.70.270">
    <property type="match status" value="1"/>
</dbReference>
<dbReference type="RefSeq" id="WP_345686877.1">
    <property type="nucleotide sequence ID" value="NZ_BAABRO010000015.1"/>
</dbReference>
<organism evidence="5 6">
    <name type="scientific">Novipirellula caenicola</name>
    <dbReference type="NCBI Taxonomy" id="1536901"/>
    <lineage>
        <taxon>Bacteria</taxon>
        <taxon>Pseudomonadati</taxon>
        <taxon>Planctomycetota</taxon>
        <taxon>Planctomycetia</taxon>
        <taxon>Pirellulales</taxon>
        <taxon>Pirellulaceae</taxon>
        <taxon>Novipirellula</taxon>
    </lineage>
</organism>
<proteinExistence type="predicted"/>
<evidence type="ECO:0000256" key="2">
    <source>
        <dbReference type="ARBA" id="ARBA00034247"/>
    </source>
</evidence>
<comment type="caution">
    <text evidence="5">The sequence shown here is derived from an EMBL/GenBank/DDBJ whole genome shotgun (WGS) entry which is preliminary data.</text>
</comment>
<reference evidence="5 6" key="1">
    <citation type="submission" date="2024-02" db="EMBL/GenBank/DDBJ databases">
        <title>Rhodopirellula caenicola NBRC 110016.</title>
        <authorList>
            <person name="Ichikawa N."/>
            <person name="Katano-Makiyama Y."/>
            <person name="Hidaka K."/>
        </authorList>
    </citation>
    <scope>NUCLEOTIDE SEQUENCE [LARGE SCALE GENOMIC DNA]</scope>
    <source>
        <strain evidence="5 6">NBRC 110016</strain>
    </source>
</reference>
<evidence type="ECO:0000313" key="5">
    <source>
        <dbReference type="EMBL" id="GAA5509640.1"/>
    </source>
</evidence>
<evidence type="ECO:0000256" key="3">
    <source>
        <dbReference type="SAM" id="Coils"/>
    </source>
</evidence>
<evidence type="ECO:0000259" key="4">
    <source>
        <dbReference type="PROSITE" id="PS50887"/>
    </source>
</evidence>
<dbReference type="SMART" id="SM00267">
    <property type="entry name" value="GGDEF"/>
    <property type="match status" value="1"/>
</dbReference>
<feature type="coiled-coil region" evidence="3">
    <location>
        <begin position="156"/>
        <end position="183"/>
    </location>
</feature>
<gene>
    <name evidence="5" type="primary">vdcA</name>
    <name evidence="5" type="ORF">Rcae01_05140</name>
</gene>
<accession>A0ABP9VWW8</accession>
<dbReference type="NCBIfam" id="TIGR00254">
    <property type="entry name" value="GGDEF"/>
    <property type="match status" value="1"/>
</dbReference>
<dbReference type="SUPFAM" id="SSF55073">
    <property type="entry name" value="Nucleotide cyclase"/>
    <property type="match status" value="1"/>
</dbReference>
<evidence type="ECO:0000313" key="6">
    <source>
        <dbReference type="Proteomes" id="UP001416858"/>
    </source>
</evidence>
<protein>
    <recommendedName>
        <fullName evidence="1">diguanylate cyclase</fullName>
        <ecNumber evidence="1">2.7.7.65</ecNumber>
    </recommendedName>
</protein>
<dbReference type="PANTHER" id="PTHR45138">
    <property type="entry name" value="REGULATORY COMPONENTS OF SENSORY TRANSDUCTION SYSTEM"/>
    <property type="match status" value="1"/>
</dbReference>
<sequence length="360" mass="39771">MTSESSASDSDHDFNFAFSIAKKALQFIGRFKTPPTPNIYEVWYRYAEGRSPEISDHLSGAIDEAQTVSAAQLEALHQRFCQPTDAKLSTQISSKLEEELQELVNAIERQMHAGEQLGDSIDHANRDLTAANVTPEKIKACVAKIIASNATMQSQLDSMQVQLKQSQGQISQLQEELIASRRSTMTDALTGVGNRRCFDALMETAIRNRRTDTAGDAVLMLVDLDGFKYVNDHLGHTVGDTLLKFIAAKIQSAIGDATVTRYGGDEFGVFLRVASADEALQFAETIRNSLANHRFKHQASGQSLPQVTASIGVAILRSDDTQKSWFDRADKLLYCAKENGRNCIRAERQLHRVPLAKHDA</sequence>
<comment type="catalytic activity">
    <reaction evidence="2">
        <text>2 GTP = 3',3'-c-di-GMP + 2 diphosphate</text>
        <dbReference type="Rhea" id="RHEA:24898"/>
        <dbReference type="ChEBI" id="CHEBI:33019"/>
        <dbReference type="ChEBI" id="CHEBI:37565"/>
        <dbReference type="ChEBI" id="CHEBI:58805"/>
        <dbReference type="EC" id="2.7.7.65"/>
    </reaction>
</comment>
<dbReference type="PANTHER" id="PTHR45138:SF9">
    <property type="entry name" value="DIGUANYLATE CYCLASE DGCM-RELATED"/>
    <property type="match status" value="1"/>
</dbReference>
<keyword evidence="3" id="KW-0175">Coiled coil</keyword>
<name>A0ABP9VWW8_9BACT</name>
<dbReference type="InterPro" id="IPR029787">
    <property type="entry name" value="Nucleotide_cyclase"/>
</dbReference>
<dbReference type="InterPro" id="IPR050469">
    <property type="entry name" value="Diguanylate_Cyclase"/>
</dbReference>
<dbReference type="InterPro" id="IPR000160">
    <property type="entry name" value="GGDEF_dom"/>
</dbReference>
<dbReference type="PROSITE" id="PS50887">
    <property type="entry name" value="GGDEF"/>
    <property type="match status" value="1"/>
</dbReference>
<dbReference type="EC" id="2.7.7.65" evidence="1"/>
<evidence type="ECO:0000256" key="1">
    <source>
        <dbReference type="ARBA" id="ARBA00012528"/>
    </source>
</evidence>
<dbReference type="InterPro" id="IPR043128">
    <property type="entry name" value="Rev_trsase/Diguanyl_cyclase"/>
</dbReference>